<keyword evidence="1" id="KW-1133">Transmembrane helix</keyword>
<reference evidence="2" key="1">
    <citation type="journal article" date="2020" name="mSystems">
        <title>Genome- and Community-Level Interaction Insights into Carbon Utilization and Element Cycling Functions of Hydrothermarchaeota in Hydrothermal Sediment.</title>
        <authorList>
            <person name="Zhou Z."/>
            <person name="Liu Y."/>
            <person name="Xu W."/>
            <person name="Pan J."/>
            <person name="Luo Z.H."/>
            <person name="Li M."/>
        </authorList>
    </citation>
    <scope>NUCLEOTIDE SEQUENCE [LARGE SCALE GENOMIC DNA]</scope>
    <source>
        <strain evidence="2">SpSt-258</strain>
    </source>
</reference>
<gene>
    <name evidence="2" type="ORF">ENP86_06310</name>
</gene>
<evidence type="ECO:0000313" key="2">
    <source>
        <dbReference type="EMBL" id="HDY59149.1"/>
    </source>
</evidence>
<organism evidence="2">
    <name type="scientific">candidate division WOR-3 bacterium</name>
    <dbReference type="NCBI Taxonomy" id="2052148"/>
    <lineage>
        <taxon>Bacteria</taxon>
        <taxon>Bacteria division WOR-3</taxon>
    </lineage>
</organism>
<feature type="transmembrane region" description="Helical" evidence="1">
    <location>
        <begin position="93"/>
        <end position="116"/>
    </location>
</feature>
<comment type="caution">
    <text evidence="2">The sequence shown here is derived from an EMBL/GenBank/DDBJ whole genome shotgun (WGS) entry which is preliminary data.</text>
</comment>
<proteinExistence type="predicted"/>
<dbReference type="AlphaFoldDB" id="A0A7V0Z5X8"/>
<feature type="transmembrane region" description="Helical" evidence="1">
    <location>
        <begin position="36"/>
        <end position="55"/>
    </location>
</feature>
<feature type="transmembrane region" description="Helical" evidence="1">
    <location>
        <begin position="128"/>
        <end position="146"/>
    </location>
</feature>
<name>A0A7V0Z5X8_UNCW3</name>
<dbReference type="EMBL" id="DSKY01000015">
    <property type="protein sequence ID" value="HDY59149.1"/>
    <property type="molecule type" value="Genomic_DNA"/>
</dbReference>
<evidence type="ECO:0000256" key="1">
    <source>
        <dbReference type="SAM" id="Phobius"/>
    </source>
</evidence>
<protein>
    <submittedName>
        <fullName evidence="2">Uncharacterized protein</fullName>
    </submittedName>
</protein>
<keyword evidence="1" id="KW-0812">Transmembrane</keyword>
<accession>A0A7V0Z5X8</accession>
<feature type="transmembrane region" description="Helical" evidence="1">
    <location>
        <begin position="12"/>
        <end position="30"/>
    </location>
</feature>
<keyword evidence="1" id="KW-0472">Membrane</keyword>
<sequence length="306" mass="35409">MNTYLIFDQISPRLRNVLTVILIFIGYLFQITSRNILAGMPFILFCVILNLIKNFSLKRIQPLKMEWKEVTPERVEQVYQHCQRLKKIQGGNWGCVIFFIAIFFIIFFGFPLLEFLGRAVIKNSDSSFAIIAFIIDSLIIFAGLLFSGRRLVWIPNNLDVKIPIIKRVLNHPIFIKEPTIKIIPYLEIGETKQGSFPNDTRILIRFKDAPDDFIGLQFQISINDVQGRKYPYCYSVIIAKKSFNLFQKFKPVSLQRITIERETSEDVDVIIIRQTTTKNSGYHTNESTQDYILTNSINIVKSLIAA</sequence>